<keyword evidence="7 10" id="KW-0573">Peptidoglycan synthesis</keyword>
<dbReference type="Proteomes" id="UP001519289">
    <property type="component" value="Unassembled WGS sequence"/>
</dbReference>
<dbReference type="PANTHER" id="PTHR43024:SF1">
    <property type="entry name" value="UDP-N-ACETYLMURAMOYL-TRIPEPTIDE--D-ALANYL-D-ALANINE LIGASE"/>
    <property type="match status" value="1"/>
</dbReference>
<keyword evidence="1 10" id="KW-0963">Cytoplasm</keyword>
<dbReference type="Gene3D" id="3.40.1390.10">
    <property type="entry name" value="MurE/MurF, N-terminal domain"/>
    <property type="match status" value="1"/>
</dbReference>
<evidence type="ECO:0000256" key="10">
    <source>
        <dbReference type="HAMAP-Rule" id="MF_02019"/>
    </source>
</evidence>
<dbReference type="InterPro" id="IPR035911">
    <property type="entry name" value="MurE/MurF_N"/>
</dbReference>
<dbReference type="Gene3D" id="3.90.190.20">
    <property type="entry name" value="Mur ligase, C-terminal domain"/>
    <property type="match status" value="1"/>
</dbReference>
<dbReference type="Gene3D" id="3.40.1190.10">
    <property type="entry name" value="Mur-like, catalytic domain"/>
    <property type="match status" value="1"/>
</dbReference>
<evidence type="ECO:0000256" key="2">
    <source>
        <dbReference type="ARBA" id="ARBA00022598"/>
    </source>
</evidence>
<dbReference type="Pfam" id="PF01225">
    <property type="entry name" value="Mur_ligase"/>
    <property type="match status" value="1"/>
</dbReference>
<keyword evidence="2 10" id="KW-0436">Ligase</keyword>
<dbReference type="InterPro" id="IPR051046">
    <property type="entry name" value="MurCDEF_CellWall_CoF430Synth"/>
</dbReference>
<dbReference type="InterPro" id="IPR000713">
    <property type="entry name" value="Mur_ligase_N"/>
</dbReference>
<dbReference type="SUPFAM" id="SSF53623">
    <property type="entry name" value="MurD-like peptide ligases, catalytic domain"/>
    <property type="match status" value="1"/>
</dbReference>
<name>A0ABS4JNP0_9FIRM</name>
<feature type="domain" description="Mur ligase C-terminal" evidence="13">
    <location>
        <begin position="360"/>
        <end position="500"/>
    </location>
</feature>
<dbReference type="InterPro" id="IPR036565">
    <property type="entry name" value="Mur-like_cat_sf"/>
</dbReference>
<dbReference type="RefSeq" id="WP_209465310.1">
    <property type="nucleotide sequence ID" value="NZ_JAGGLG010000003.1"/>
</dbReference>
<feature type="region of interest" description="Disordered" evidence="11">
    <location>
        <begin position="278"/>
        <end position="303"/>
    </location>
</feature>
<dbReference type="InterPro" id="IPR004101">
    <property type="entry name" value="Mur_ligase_C"/>
</dbReference>
<evidence type="ECO:0000256" key="3">
    <source>
        <dbReference type="ARBA" id="ARBA00022618"/>
    </source>
</evidence>
<evidence type="ECO:0000259" key="12">
    <source>
        <dbReference type="Pfam" id="PF01225"/>
    </source>
</evidence>
<evidence type="ECO:0000313" key="15">
    <source>
        <dbReference type="EMBL" id="MBP2017159.1"/>
    </source>
</evidence>
<dbReference type="EMBL" id="JAGGLG010000003">
    <property type="protein sequence ID" value="MBP2017159.1"/>
    <property type="molecule type" value="Genomic_DNA"/>
</dbReference>
<dbReference type="EC" id="6.3.2.10" evidence="10"/>
<keyword evidence="4 10" id="KW-0547">Nucleotide-binding</keyword>
<comment type="function">
    <text evidence="10">Involved in cell wall formation. Catalyzes the final step in the synthesis of UDP-N-acetylmuramoyl-pentapeptide, the precursor of murein.</text>
</comment>
<evidence type="ECO:0000256" key="6">
    <source>
        <dbReference type="ARBA" id="ARBA00022960"/>
    </source>
</evidence>
<proteinExistence type="inferred from homology"/>
<dbReference type="SUPFAM" id="SSF63418">
    <property type="entry name" value="MurE/MurF N-terminal domain"/>
    <property type="match status" value="1"/>
</dbReference>
<comment type="subcellular location">
    <subcellularLocation>
        <location evidence="10">Cytoplasm</location>
    </subcellularLocation>
</comment>
<dbReference type="SUPFAM" id="SSF53244">
    <property type="entry name" value="MurD-like peptide ligases, peptide-binding domain"/>
    <property type="match status" value="1"/>
</dbReference>
<evidence type="ECO:0000256" key="7">
    <source>
        <dbReference type="ARBA" id="ARBA00022984"/>
    </source>
</evidence>
<organism evidence="15 16">
    <name type="scientific">Symbiobacterium terraclitae</name>
    <dbReference type="NCBI Taxonomy" id="557451"/>
    <lineage>
        <taxon>Bacteria</taxon>
        <taxon>Bacillati</taxon>
        <taxon>Bacillota</taxon>
        <taxon>Clostridia</taxon>
        <taxon>Eubacteriales</taxon>
        <taxon>Symbiobacteriaceae</taxon>
        <taxon>Symbiobacterium</taxon>
    </lineage>
</organism>
<evidence type="ECO:0000259" key="14">
    <source>
        <dbReference type="Pfam" id="PF08245"/>
    </source>
</evidence>
<evidence type="ECO:0000313" key="16">
    <source>
        <dbReference type="Proteomes" id="UP001519289"/>
    </source>
</evidence>
<keyword evidence="3 10" id="KW-0132">Cell division</keyword>
<keyword evidence="6 10" id="KW-0133">Cell shape</keyword>
<comment type="caution">
    <text evidence="15">The sequence shown here is derived from an EMBL/GenBank/DDBJ whole genome shotgun (WGS) entry which is preliminary data.</text>
</comment>
<evidence type="ECO:0000259" key="13">
    <source>
        <dbReference type="Pfam" id="PF02875"/>
    </source>
</evidence>
<comment type="pathway">
    <text evidence="10">Cell wall biogenesis; peptidoglycan biosynthesis.</text>
</comment>
<reference evidence="15 16" key="1">
    <citation type="submission" date="2021-03" db="EMBL/GenBank/DDBJ databases">
        <title>Genomic Encyclopedia of Type Strains, Phase IV (KMG-IV): sequencing the most valuable type-strain genomes for metagenomic binning, comparative biology and taxonomic classification.</title>
        <authorList>
            <person name="Goeker M."/>
        </authorList>
    </citation>
    <scope>NUCLEOTIDE SEQUENCE [LARGE SCALE GENOMIC DNA]</scope>
    <source>
        <strain evidence="15 16">DSM 27138</strain>
    </source>
</reference>
<dbReference type="GO" id="GO:0047480">
    <property type="term" value="F:UDP-N-acetylmuramoyl-tripeptide-D-alanyl-D-alanine ligase activity"/>
    <property type="evidence" value="ECO:0007669"/>
    <property type="project" value="UniProtKB-EC"/>
</dbReference>
<keyword evidence="16" id="KW-1185">Reference proteome</keyword>
<keyword evidence="5 10" id="KW-0067">ATP-binding</keyword>
<dbReference type="InterPro" id="IPR013221">
    <property type="entry name" value="Mur_ligase_cen"/>
</dbReference>
<evidence type="ECO:0000256" key="4">
    <source>
        <dbReference type="ARBA" id="ARBA00022741"/>
    </source>
</evidence>
<protein>
    <recommendedName>
        <fullName evidence="10">UDP-N-acetylmuramoyl-tripeptide--D-alanyl-D-alanine ligase</fullName>
        <ecNumber evidence="10">6.3.2.10</ecNumber>
    </recommendedName>
    <alternativeName>
        <fullName evidence="10">D-alanyl-D-alanine-adding enzyme</fullName>
    </alternativeName>
</protein>
<accession>A0ABS4JNP0</accession>
<sequence>MTHLFTAAEIAVLTGGRVAAGDPAARVTGLAWDSRKVVPGDCFVALVGERVDGHDYAGQAAAAGAACVLAARPVEAPGAAVVICPDPLLGLGQLGRAIRDRHPHLTVVGVTGSVGKTTTKEMVAAVLAERFRVFRTKGNLNSEIGLPASLAGLTDADEVAVLEMGMRALGEIAYLASIARPQVGVVTNVGITHLELLGTRENIALAKAELVRALPADGDAVLNADDPLVRAMAEATPARVWFYGLTAREAAAEWAARQGAAGGDGPPGGRWVTAEEVRSAGDQPAGDRPVAHRPAGNSPASGLGQRFRLVSHLGEVEVDLPAPGAHNRLNALAAAAVGLSGGMTLAEVARGLTRFENTGNRMRLVNAGGVRILDDTYNAAPASVIAALEVMRSIAGPSGRCIAVLGEMYELGAMEVEGHRQVGAAAARLADELVAVGALGRHIAAGARDAVAAGRQGGPADAAAGTRLTAIDEVDANGAAVEHLKRVLRRGDTVLVKGSRGMAMEEIVQALAAFLEQPQS</sequence>
<dbReference type="PANTHER" id="PTHR43024">
    <property type="entry name" value="UDP-N-ACETYLMURAMOYL-TRIPEPTIDE--D-ALANYL-D-ALANINE LIGASE"/>
    <property type="match status" value="1"/>
</dbReference>
<gene>
    <name evidence="10" type="primary">murF</name>
    <name evidence="15" type="ORF">J2Z79_000533</name>
</gene>
<dbReference type="InterPro" id="IPR036615">
    <property type="entry name" value="Mur_ligase_C_dom_sf"/>
</dbReference>
<feature type="domain" description="Mur ligase N-terminal catalytic" evidence="12">
    <location>
        <begin position="27"/>
        <end position="82"/>
    </location>
</feature>
<dbReference type="Pfam" id="PF08245">
    <property type="entry name" value="Mur_ligase_M"/>
    <property type="match status" value="1"/>
</dbReference>
<dbReference type="Pfam" id="PF02875">
    <property type="entry name" value="Mur_ligase_C"/>
    <property type="match status" value="1"/>
</dbReference>
<evidence type="ECO:0000256" key="5">
    <source>
        <dbReference type="ARBA" id="ARBA00022840"/>
    </source>
</evidence>
<evidence type="ECO:0000256" key="9">
    <source>
        <dbReference type="ARBA" id="ARBA00023316"/>
    </source>
</evidence>
<comment type="catalytic activity">
    <reaction evidence="10">
        <text>D-alanyl-D-alanine + UDP-N-acetyl-alpha-D-muramoyl-L-alanyl-gamma-D-glutamyl-meso-2,6-diaminopimelate + ATP = UDP-N-acetyl-alpha-D-muramoyl-L-alanyl-gamma-D-glutamyl-meso-2,6-diaminopimeloyl-D-alanyl-D-alanine + ADP + phosphate + H(+)</text>
        <dbReference type="Rhea" id="RHEA:28374"/>
        <dbReference type="ChEBI" id="CHEBI:15378"/>
        <dbReference type="ChEBI" id="CHEBI:30616"/>
        <dbReference type="ChEBI" id="CHEBI:43474"/>
        <dbReference type="ChEBI" id="CHEBI:57822"/>
        <dbReference type="ChEBI" id="CHEBI:61386"/>
        <dbReference type="ChEBI" id="CHEBI:83905"/>
        <dbReference type="ChEBI" id="CHEBI:456216"/>
        <dbReference type="EC" id="6.3.2.10"/>
    </reaction>
</comment>
<evidence type="ECO:0000256" key="1">
    <source>
        <dbReference type="ARBA" id="ARBA00022490"/>
    </source>
</evidence>
<keyword evidence="9 10" id="KW-0961">Cell wall biogenesis/degradation</keyword>
<evidence type="ECO:0000256" key="8">
    <source>
        <dbReference type="ARBA" id="ARBA00023306"/>
    </source>
</evidence>
<feature type="domain" description="Mur ligase central" evidence="14">
    <location>
        <begin position="110"/>
        <end position="253"/>
    </location>
</feature>
<evidence type="ECO:0000256" key="11">
    <source>
        <dbReference type="SAM" id="MobiDB-lite"/>
    </source>
</evidence>
<comment type="similarity">
    <text evidence="10">Belongs to the MurCDEF family. MurF subfamily.</text>
</comment>
<keyword evidence="8 10" id="KW-0131">Cell cycle</keyword>
<feature type="binding site" evidence="10">
    <location>
        <begin position="112"/>
        <end position="118"/>
    </location>
    <ligand>
        <name>ATP</name>
        <dbReference type="ChEBI" id="CHEBI:30616"/>
    </ligand>
</feature>
<dbReference type="HAMAP" id="MF_02019">
    <property type="entry name" value="MurF"/>
    <property type="match status" value="1"/>
</dbReference>
<dbReference type="InterPro" id="IPR005863">
    <property type="entry name" value="UDP-N-AcMur_synth"/>
</dbReference>